<accession>A0A239HZA0</accession>
<evidence type="ECO:0008006" key="4">
    <source>
        <dbReference type="Google" id="ProtNLM"/>
    </source>
</evidence>
<evidence type="ECO:0000256" key="1">
    <source>
        <dbReference type="SAM" id="MobiDB-lite"/>
    </source>
</evidence>
<organism evidence="2 3">
    <name type="scientific">Actinoplanes regularis</name>
    <dbReference type="NCBI Taxonomy" id="52697"/>
    <lineage>
        <taxon>Bacteria</taxon>
        <taxon>Bacillati</taxon>
        <taxon>Actinomycetota</taxon>
        <taxon>Actinomycetes</taxon>
        <taxon>Micromonosporales</taxon>
        <taxon>Micromonosporaceae</taxon>
        <taxon>Actinoplanes</taxon>
    </lineage>
</organism>
<feature type="region of interest" description="Disordered" evidence="1">
    <location>
        <begin position="209"/>
        <end position="264"/>
    </location>
</feature>
<protein>
    <recommendedName>
        <fullName evidence="4">IPT/TIG domain-containing protein</fullName>
    </recommendedName>
</protein>
<sequence length="274" mass="28288">MKIRERATVAAAVVSLLVAVLALGRDLFDITIPGFRPAANASTASAKAVSELDAAKTQSAQRPKPTAQDLKGADHAAQNPNRAGNTVQNPKNAGRATQQPGRSNSHRPQAPAVPAVVDPQISLSPAVGPAGSAFTVSGRGYSPRGRVTVRFNAAVVAEGQAGADGSFSLTAYVPGGLRAPASASFPVRATDSATSRGDEAPFVVVPRFKKRGPNRHGHDRGPMHRPRTGPWSPADPATSAAAENASGPGTRYHPGHSSDLVCRPPYCRGPHFGP</sequence>
<feature type="region of interest" description="Disordered" evidence="1">
    <location>
        <begin position="52"/>
        <end position="114"/>
    </location>
</feature>
<feature type="compositionally biased region" description="Polar residues" evidence="1">
    <location>
        <begin position="78"/>
        <end position="107"/>
    </location>
</feature>
<proteinExistence type="predicted"/>
<dbReference type="Proteomes" id="UP000198415">
    <property type="component" value="Unassembled WGS sequence"/>
</dbReference>
<gene>
    <name evidence="2" type="ORF">SAMN06264365_126104</name>
</gene>
<reference evidence="2 3" key="1">
    <citation type="submission" date="2017-06" db="EMBL/GenBank/DDBJ databases">
        <authorList>
            <person name="Kim H.J."/>
            <person name="Triplett B.A."/>
        </authorList>
    </citation>
    <scope>NUCLEOTIDE SEQUENCE [LARGE SCALE GENOMIC DNA]</scope>
    <source>
        <strain evidence="2 3">DSM 43151</strain>
    </source>
</reference>
<feature type="compositionally biased region" description="Basic residues" evidence="1">
    <location>
        <begin position="209"/>
        <end position="227"/>
    </location>
</feature>
<name>A0A239HZA0_9ACTN</name>
<dbReference type="EMBL" id="FZNR01000026">
    <property type="protein sequence ID" value="SNS86569.1"/>
    <property type="molecule type" value="Genomic_DNA"/>
</dbReference>
<dbReference type="AlphaFoldDB" id="A0A239HZA0"/>
<keyword evidence="3" id="KW-1185">Reference proteome</keyword>
<evidence type="ECO:0000313" key="3">
    <source>
        <dbReference type="Proteomes" id="UP000198415"/>
    </source>
</evidence>
<evidence type="ECO:0000313" key="2">
    <source>
        <dbReference type="EMBL" id="SNS86569.1"/>
    </source>
</evidence>